<dbReference type="Proteomes" id="UP000663829">
    <property type="component" value="Unassembled WGS sequence"/>
</dbReference>
<accession>A0A816A073</accession>
<reference evidence="2" key="1">
    <citation type="submission" date="2021-02" db="EMBL/GenBank/DDBJ databases">
        <authorList>
            <person name="Nowell W R."/>
        </authorList>
    </citation>
    <scope>NUCLEOTIDE SEQUENCE</scope>
</reference>
<feature type="compositionally biased region" description="Low complexity" evidence="1">
    <location>
        <begin position="1"/>
        <end position="10"/>
    </location>
</feature>
<dbReference type="Proteomes" id="UP000681722">
    <property type="component" value="Unassembled WGS sequence"/>
</dbReference>
<feature type="non-terminal residue" evidence="2">
    <location>
        <position position="1"/>
    </location>
</feature>
<sequence>CGAARQQPTTTTPPPQQQSSSSSITITKRSRVSTINQFKSSCHRTPAATPKSAQTQKPLSIKEEFSLYISTNRSSKDFETYWNEKQNLLPILSSFRKKFNLKENELYIVVPCTTKPDLATVINAEFNFKNKLGGLDSEIVTIFRDVLLSHIYPPNFVNST</sequence>
<comment type="caution">
    <text evidence="2">The sequence shown here is derived from an EMBL/GenBank/DDBJ whole genome shotgun (WGS) entry which is preliminary data.</text>
</comment>
<feature type="compositionally biased region" description="Low complexity" evidence="1">
    <location>
        <begin position="17"/>
        <end position="27"/>
    </location>
</feature>
<organism evidence="2 4">
    <name type="scientific">Didymodactylos carnosus</name>
    <dbReference type="NCBI Taxonomy" id="1234261"/>
    <lineage>
        <taxon>Eukaryota</taxon>
        <taxon>Metazoa</taxon>
        <taxon>Spiralia</taxon>
        <taxon>Gnathifera</taxon>
        <taxon>Rotifera</taxon>
        <taxon>Eurotatoria</taxon>
        <taxon>Bdelloidea</taxon>
        <taxon>Philodinida</taxon>
        <taxon>Philodinidae</taxon>
        <taxon>Didymodactylos</taxon>
    </lineage>
</organism>
<dbReference type="AlphaFoldDB" id="A0A816A073"/>
<gene>
    <name evidence="2" type="ORF">GPM918_LOCUS41811</name>
    <name evidence="3" type="ORF">SRO942_LOCUS42928</name>
</gene>
<keyword evidence="4" id="KW-1185">Reference proteome</keyword>
<dbReference type="OrthoDB" id="10050977at2759"/>
<evidence type="ECO:0000313" key="4">
    <source>
        <dbReference type="Proteomes" id="UP000663829"/>
    </source>
</evidence>
<protein>
    <submittedName>
        <fullName evidence="2">Uncharacterized protein</fullName>
    </submittedName>
</protein>
<feature type="region of interest" description="Disordered" evidence="1">
    <location>
        <begin position="1"/>
        <end position="31"/>
    </location>
</feature>
<dbReference type="EMBL" id="CAJNOQ010033802">
    <property type="protein sequence ID" value="CAF1591715.1"/>
    <property type="molecule type" value="Genomic_DNA"/>
</dbReference>
<evidence type="ECO:0000256" key="1">
    <source>
        <dbReference type="SAM" id="MobiDB-lite"/>
    </source>
</evidence>
<name>A0A816A073_9BILA</name>
<feature type="non-terminal residue" evidence="2">
    <location>
        <position position="160"/>
    </location>
</feature>
<proteinExistence type="predicted"/>
<dbReference type="EMBL" id="CAJOBC010099980">
    <property type="protein sequence ID" value="CAF4464262.1"/>
    <property type="molecule type" value="Genomic_DNA"/>
</dbReference>
<evidence type="ECO:0000313" key="2">
    <source>
        <dbReference type="EMBL" id="CAF1591715.1"/>
    </source>
</evidence>
<evidence type="ECO:0000313" key="3">
    <source>
        <dbReference type="EMBL" id="CAF4464262.1"/>
    </source>
</evidence>